<proteinExistence type="predicted"/>
<dbReference type="SUPFAM" id="SSF52540">
    <property type="entry name" value="P-loop containing nucleoside triphosphate hydrolases"/>
    <property type="match status" value="1"/>
</dbReference>
<gene>
    <name evidence="1" type="ORF">HK099_001525</name>
</gene>
<feature type="non-terminal residue" evidence="1">
    <location>
        <position position="1"/>
    </location>
</feature>
<sequence length="714" mass="82978">ANAIRPLKKLWSEEDIWGKDIVEEKLEQEIAKINFKEIESKLFQCISVNGINIKSSFFSYKQAPSLLIDRLDKSLSNCLGKLEFILDHADLGILLGTSGCGKTRTIFEYLSKKYGFYFTITDNIHTEFLGSSDFTKFKNKIAAKELNIHDKFSSQVYVDQFVHCLVAARFFAFKIFQKYLKDKFTPELWLFAQIFPRRYYADGDLFEKLVNILRHLDSKELKLFLEKYYVSQFTFFLDESQTLIDVNPKYFLSESNPLVGSSLLNAVKTSVFKISGLKFVPSGTGLRIGDVYGNEAVISGAAKQSGDRNVLIVSNIWENLENIEDYISTYLGDNKIDKKNCELLLGRPRPAARFVEYCLEKILVKDELNFNEEFSAFYKDLTSFNNVKWSLSHLFDPKRLTHVTEVLETLKMAVYFAYCFGFPYIMSAAEGKMLFERSFGILVENEDLARELEDKMEEKEYPQDELLTNLAIIIREPFILRTAFNYFSLKKTDFLKITAEQRLSIVFNESSRGYLWEDYFPFRFKQLAETQNLLNILMESEVCRCSHIANIENTPLIKKSKDFTSKIETKFSDFLRNPEKYGPFFQPIENAGPDLCFFIKDDTETMYPVFVQLKLSRHVTRVSALNTVVPKLFYHINRGTSKSDLTKKYRKEYNACIEVLTEKYNRRYIGVAIVYPQTWKNEIKNTSADEDGWCGTKKLFDIENAPEIFDQKHV</sequence>
<dbReference type="InterPro" id="IPR027417">
    <property type="entry name" value="P-loop_NTPase"/>
</dbReference>
<reference evidence="1" key="1">
    <citation type="submission" date="2020-05" db="EMBL/GenBank/DDBJ databases">
        <title>Phylogenomic resolution of chytrid fungi.</title>
        <authorList>
            <person name="Stajich J.E."/>
            <person name="Amses K."/>
            <person name="Simmons R."/>
            <person name="Seto K."/>
            <person name="Myers J."/>
            <person name="Bonds A."/>
            <person name="Quandt C.A."/>
            <person name="Barry K."/>
            <person name="Liu P."/>
            <person name="Grigoriev I."/>
            <person name="Longcore J.E."/>
            <person name="James T.Y."/>
        </authorList>
    </citation>
    <scope>NUCLEOTIDE SEQUENCE</scope>
    <source>
        <strain evidence="1">JEL0476</strain>
    </source>
</reference>
<evidence type="ECO:0000313" key="1">
    <source>
        <dbReference type="EMBL" id="KAJ3203435.1"/>
    </source>
</evidence>
<comment type="caution">
    <text evidence="1">The sequence shown here is derived from an EMBL/GenBank/DDBJ whole genome shotgun (WGS) entry which is preliminary data.</text>
</comment>
<evidence type="ECO:0000313" key="2">
    <source>
        <dbReference type="Proteomes" id="UP001211065"/>
    </source>
</evidence>
<dbReference type="AlphaFoldDB" id="A0AAD5TW95"/>
<organism evidence="1 2">
    <name type="scientific">Clydaea vesicula</name>
    <dbReference type="NCBI Taxonomy" id="447962"/>
    <lineage>
        <taxon>Eukaryota</taxon>
        <taxon>Fungi</taxon>
        <taxon>Fungi incertae sedis</taxon>
        <taxon>Chytridiomycota</taxon>
        <taxon>Chytridiomycota incertae sedis</taxon>
        <taxon>Chytridiomycetes</taxon>
        <taxon>Lobulomycetales</taxon>
        <taxon>Lobulomycetaceae</taxon>
        <taxon>Clydaea</taxon>
    </lineage>
</organism>
<dbReference type="EMBL" id="JADGJW010001431">
    <property type="protein sequence ID" value="KAJ3203435.1"/>
    <property type="molecule type" value="Genomic_DNA"/>
</dbReference>
<keyword evidence="2" id="KW-1185">Reference proteome</keyword>
<protein>
    <submittedName>
        <fullName evidence="1">Uncharacterized protein</fullName>
    </submittedName>
</protein>
<dbReference type="Proteomes" id="UP001211065">
    <property type="component" value="Unassembled WGS sequence"/>
</dbReference>
<accession>A0AAD5TW95</accession>
<name>A0AAD5TW95_9FUNG</name>
<feature type="non-terminal residue" evidence="1">
    <location>
        <position position="714"/>
    </location>
</feature>